<evidence type="ECO:0000256" key="11">
    <source>
        <dbReference type="HAMAP-Rule" id="MF_00823"/>
    </source>
</evidence>
<evidence type="ECO:0000256" key="4">
    <source>
        <dbReference type="ARBA" id="ARBA00022741"/>
    </source>
</evidence>
<dbReference type="GO" id="GO:0006633">
    <property type="term" value="P:fatty acid biosynthetic process"/>
    <property type="evidence" value="ECO:0007669"/>
    <property type="project" value="UniProtKB-KW"/>
</dbReference>
<protein>
    <recommendedName>
        <fullName evidence="11">Acetyl-coenzyme A carboxylase carboxyl transferase subunit alpha</fullName>
        <shortName evidence="11">ACCase subunit alpha</shortName>
        <shortName evidence="11">Acetyl-CoA carboxylase carboxyltransferase subunit alpha</shortName>
        <ecNumber evidence="11">2.1.3.15</ecNumber>
    </recommendedName>
</protein>
<comment type="pathway">
    <text evidence="1 11">Lipid metabolism; malonyl-CoA biosynthesis; malonyl-CoA from acetyl-CoA: step 1/1.</text>
</comment>
<dbReference type="UniPathway" id="UPA00655">
    <property type="reaction ID" value="UER00711"/>
</dbReference>
<dbReference type="AlphaFoldDB" id="A0A1F6T138"/>
<keyword evidence="8 11" id="KW-0275">Fatty acid biosynthesis</keyword>
<dbReference type="PROSITE" id="PS50989">
    <property type="entry name" value="COA_CT_CTER"/>
    <property type="match status" value="1"/>
</dbReference>
<dbReference type="EC" id="2.1.3.15" evidence="11"/>
<dbReference type="EMBL" id="MFSQ01000111">
    <property type="protein sequence ID" value="OGI38898.1"/>
    <property type="molecule type" value="Genomic_DNA"/>
</dbReference>
<dbReference type="InterPro" id="IPR001095">
    <property type="entry name" value="Acetyl_CoA_COase_a_su"/>
</dbReference>
<gene>
    <name evidence="11" type="primary">accA</name>
    <name evidence="13" type="ORF">A2140_00955</name>
</gene>
<comment type="function">
    <text evidence="10 11">Component of the acetyl coenzyme A carboxylase (ACC) complex. First, biotin carboxylase catalyzes the carboxylation of biotin on its carrier protein (BCCP) and then the CO(2) group is transferred by the carboxyltransferase to acetyl-CoA to form malonyl-CoA.</text>
</comment>
<dbReference type="GO" id="GO:0005524">
    <property type="term" value="F:ATP binding"/>
    <property type="evidence" value="ECO:0007669"/>
    <property type="project" value="UniProtKB-KW"/>
</dbReference>
<evidence type="ECO:0000256" key="7">
    <source>
        <dbReference type="ARBA" id="ARBA00023098"/>
    </source>
</evidence>
<dbReference type="STRING" id="1817756.A2140_00955"/>
<keyword evidence="7 11" id="KW-0443">Lipid metabolism</keyword>
<keyword evidence="6 11" id="KW-0067">ATP-binding</keyword>
<feature type="domain" description="CoA carboxyltransferase C-terminal" evidence="12">
    <location>
        <begin position="36"/>
        <end position="293"/>
    </location>
</feature>
<sequence length="319" mass="35946">MNQNYLEFEQSIADLEAKIEALRFASRDSDVNISEEIRRLEARSRKLTESIFTSLSPWQISQLARHPLRPYTLDYIPRLFTDFEELHGDRAYSDDPSIVGGVARLDDRPVLVIGHQKGRDTREKVRRNFGMPRPEGYRKAMRLMRLAERFRLPVITFIDTPGAYPGVGAEERGQSEAIARNLFTMARLRVPIVSMVIGEGGSGGALAIGVCDRLLMLQYSTYSVISPEGCASILWRSADKASEAAEAMGITAESLNRLGLVDQIVPEPLGGAHRNIDVMARSLRDHLLPVVQELSEIPSERLLEQRYARLTRYGEFEEN</sequence>
<keyword evidence="11" id="KW-0963">Cytoplasm</keyword>
<evidence type="ECO:0000256" key="5">
    <source>
        <dbReference type="ARBA" id="ARBA00022832"/>
    </source>
</evidence>
<accession>A0A1F6T138</accession>
<dbReference type="InterPro" id="IPR011763">
    <property type="entry name" value="COA_CT_C"/>
</dbReference>
<comment type="similarity">
    <text evidence="11">Belongs to the AccA family.</text>
</comment>
<dbReference type="Pfam" id="PF03255">
    <property type="entry name" value="ACCA"/>
    <property type="match status" value="1"/>
</dbReference>
<dbReference type="InterPro" id="IPR029045">
    <property type="entry name" value="ClpP/crotonase-like_dom_sf"/>
</dbReference>
<dbReference type="GO" id="GO:0003989">
    <property type="term" value="F:acetyl-CoA carboxylase activity"/>
    <property type="evidence" value="ECO:0007669"/>
    <property type="project" value="InterPro"/>
</dbReference>
<evidence type="ECO:0000256" key="3">
    <source>
        <dbReference type="ARBA" id="ARBA00022679"/>
    </source>
</evidence>
<keyword evidence="4 11" id="KW-0547">Nucleotide-binding</keyword>
<keyword evidence="2 11" id="KW-0444">Lipid biosynthesis</keyword>
<organism evidence="13 14">
    <name type="scientific">Candidatus Muproteobacteria bacterium RBG_16_62_13</name>
    <dbReference type="NCBI Taxonomy" id="1817756"/>
    <lineage>
        <taxon>Bacteria</taxon>
        <taxon>Pseudomonadati</taxon>
        <taxon>Pseudomonadota</taxon>
        <taxon>Candidatus Muproteobacteria</taxon>
    </lineage>
</organism>
<evidence type="ECO:0000256" key="9">
    <source>
        <dbReference type="ARBA" id="ARBA00049152"/>
    </source>
</evidence>
<dbReference type="GO" id="GO:0009317">
    <property type="term" value="C:acetyl-CoA carboxylase complex"/>
    <property type="evidence" value="ECO:0007669"/>
    <property type="project" value="InterPro"/>
</dbReference>
<evidence type="ECO:0000256" key="6">
    <source>
        <dbReference type="ARBA" id="ARBA00022840"/>
    </source>
</evidence>
<proteinExistence type="inferred from homology"/>
<dbReference type="PANTHER" id="PTHR42853">
    <property type="entry name" value="ACETYL-COENZYME A CARBOXYLASE CARBOXYL TRANSFERASE SUBUNIT ALPHA"/>
    <property type="match status" value="1"/>
</dbReference>
<dbReference type="Proteomes" id="UP000178379">
    <property type="component" value="Unassembled WGS sequence"/>
</dbReference>
<dbReference type="Gene3D" id="3.90.226.10">
    <property type="entry name" value="2-enoyl-CoA Hydratase, Chain A, domain 1"/>
    <property type="match status" value="1"/>
</dbReference>
<dbReference type="NCBIfam" id="TIGR00513">
    <property type="entry name" value="accA"/>
    <property type="match status" value="1"/>
</dbReference>
<dbReference type="GO" id="GO:2001295">
    <property type="term" value="P:malonyl-CoA biosynthetic process"/>
    <property type="evidence" value="ECO:0007669"/>
    <property type="project" value="UniProtKB-UniRule"/>
</dbReference>
<evidence type="ECO:0000256" key="10">
    <source>
        <dbReference type="ARBA" id="ARBA00058482"/>
    </source>
</evidence>
<dbReference type="HAMAP" id="MF_00823">
    <property type="entry name" value="AcetylCoA_CT_alpha"/>
    <property type="match status" value="1"/>
</dbReference>
<dbReference type="NCBIfam" id="NF041504">
    <property type="entry name" value="AccA_sub"/>
    <property type="match status" value="1"/>
</dbReference>
<keyword evidence="3 11" id="KW-0808">Transferase</keyword>
<evidence type="ECO:0000259" key="12">
    <source>
        <dbReference type="PROSITE" id="PS50989"/>
    </source>
</evidence>
<name>A0A1F6T138_9PROT</name>
<comment type="subunit">
    <text evidence="11">Acetyl-CoA carboxylase is a heterohexamer composed of biotin carboxyl carrier protein (AccB), biotin carboxylase (AccC) and two subunits each of ACCase subunit alpha (AccA) and ACCase subunit beta (AccD).</text>
</comment>
<dbReference type="SUPFAM" id="SSF52096">
    <property type="entry name" value="ClpP/crotonase"/>
    <property type="match status" value="1"/>
</dbReference>
<comment type="caution">
    <text evidence="13">The sequence shown here is derived from an EMBL/GenBank/DDBJ whole genome shotgun (WGS) entry which is preliminary data.</text>
</comment>
<dbReference type="PANTHER" id="PTHR42853:SF3">
    <property type="entry name" value="ACETYL-COENZYME A CARBOXYLASE CARBOXYL TRANSFERASE SUBUNIT ALPHA, CHLOROPLASTIC"/>
    <property type="match status" value="1"/>
</dbReference>
<comment type="catalytic activity">
    <reaction evidence="9 11">
        <text>N(6)-carboxybiotinyl-L-lysyl-[protein] + acetyl-CoA = N(6)-biotinyl-L-lysyl-[protein] + malonyl-CoA</text>
        <dbReference type="Rhea" id="RHEA:54728"/>
        <dbReference type="Rhea" id="RHEA-COMP:10505"/>
        <dbReference type="Rhea" id="RHEA-COMP:10506"/>
        <dbReference type="ChEBI" id="CHEBI:57288"/>
        <dbReference type="ChEBI" id="CHEBI:57384"/>
        <dbReference type="ChEBI" id="CHEBI:83144"/>
        <dbReference type="ChEBI" id="CHEBI:83145"/>
        <dbReference type="EC" id="2.1.3.15"/>
    </reaction>
</comment>
<reference evidence="13 14" key="1">
    <citation type="journal article" date="2016" name="Nat. Commun.">
        <title>Thousands of microbial genomes shed light on interconnected biogeochemical processes in an aquifer system.</title>
        <authorList>
            <person name="Anantharaman K."/>
            <person name="Brown C.T."/>
            <person name="Hug L.A."/>
            <person name="Sharon I."/>
            <person name="Castelle C.J."/>
            <person name="Probst A.J."/>
            <person name="Thomas B.C."/>
            <person name="Singh A."/>
            <person name="Wilkins M.J."/>
            <person name="Karaoz U."/>
            <person name="Brodie E.L."/>
            <person name="Williams K.H."/>
            <person name="Hubbard S.S."/>
            <person name="Banfield J.F."/>
        </authorList>
    </citation>
    <scope>NUCLEOTIDE SEQUENCE [LARGE SCALE GENOMIC DNA]</scope>
</reference>
<dbReference type="GO" id="GO:0016743">
    <property type="term" value="F:carboxyl- or carbamoyltransferase activity"/>
    <property type="evidence" value="ECO:0007669"/>
    <property type="project" value="UniProtKB-UniRule"/>
</dbReference>
<keyword evidence="5 11" id="KW-0276">Fatty acid metabolism</keyword>
<evidence type="ECO:0000313" key="13">
    <source>
        <dbReference type="EMBL" id="OGI38898.1"/>
    </source>
</evidence>
<dbReference type="NCBIfam" id="NF004344">
    <property type="entry name" value="PRK05724.1"/>
    <property type="match status" value="1"/>
</dbReference>
<evidence type="ECO:0000256" key="8">
    <source>
        <dbReference type="ARBA" id="ARBA00023160"/>
    </source>
</evidence>
<evidence type="ECO:0000256" key="2">
    <source>
        <dbReference type="ARBA" id="ARBA00022516"/>
    </source>
</evidence>
<dbReference type="PRINTS" id="PR01069">
    <property type="entry name" value="ACCCTRFRASEA"/>
</dbReference>
<evidence type="ECO:0000313" key="14">
    <source>
        <dbReference type="Proteomes" id="UP000178379"/>
    </source>
</evidence>
<evidence type="ECO:0000256" key="1">
    <source>
        <dbReference type="ARBA" id="ARBA00004956"/>
    </source>
</evidence>
<comment type="subcellular location">
    <subcellularLocation>
        <location evidence="11">Cytoplasm</location>
    </subcellularLocation>
</comment>
<dbReference type="FunFam" id="3.90.226.10:FF:000008">
    <property type="entry name" value="Acetyl-coenzyme A carboxylase carboxyl transferase subunit alpha"/>
    <property type="match status" value="1"/>
</dbReference>